<dbReference type="eggNOG" id="arCOG04630">
    <property type="taxonomic scope" value="Archaea"/>
</dbReference>
<organism evidence="1 2">
    <name type="scientific">Natronomonas moolapensis (strain DSM 18674 / CECT 7526 / JCM 14361 / 8.8.11)</name>
    <dbReference type="NCBI Taxonomy" id="268739"/>
    <lineage>
        <taxon>Archaea</taxon>
        <taxon>Methanobacteriati</taxon>
        <taxon>Methanobacteriota</taxon>
        <taxon>Stenosarchaea group</taxon>
        <taxon>Halobacteria</taxon>
        <taxon>Halobacteriales</taxon>
        <taxon>Natronomonadaceae</taxon>
        <taxon>Natronomonas</taxon>
    </lineage>
</organism>
<dbReference type="Proteomes" id="UP000011867">
    <property type="component" value="Chromosome"/>
</dbReference>
<sequence length="130" mass="14505">MLDAAALGSGWTVWNADSDRAVAAYRPDVFDGSAFPAPCLPTVYVTRGRRTRRPGGNRHLPPDAPWVVTLRLEPDVERAPDTYDERATAVEAAERLTARFSAGELDYRSTYQLPREPYLNKLDELTGRGR</sequence>
<proteinExistence type="predicted"/>
<dbReference type="RefSeq" id="WP_015409942.1">
    <property type="nucleotide sequence ID" value="NC_020388.1"/>
</dbReference>
<reference evidence="1 2" key="1">
    <citation type="journal article" date="2013" name="Genome Announc.">
        <title>Genome of the haloarchaeon Natronomonas moolapensis, a neutrophilic member of a previously haloalkaliphilic genus.</title>
        <authorList>
            <person name="Dyall-Smith M.L."/>
            <person name="Pfeiffer F."/>
            <person name="Oberwinkler T."/>
            <person name="Klee K."/>
            <person name="Rampp M."/>
            <person name="Palm P."/>
            <person name="Gross K."/>
            <person name="Schuster S.C."/>
            <person name="Oesterhelt D."/>
        </authorList>
    </citation>
    <scope>NUCLEOTIDE SEQUENCE [LARGE SCALE GENOMIC DNA]</scope>
    <source>
        <strain evidence="2">DSM 18674 / JCM 14361 / 8.8.11</strain>
    </source>
</reference>
<dbReference type="KEGG" id="nmo:Nmlp_3049"/>
<protein>
    <submittedName>
        <fullName evidence="1">Uncharacterized protein</fullName>
    </submittedName>
</protein>
<gene>
    <name evidence="1" type="ordered locus">Nmlp_3049</name>
</gene>
<dbReference type="OrthoDB" id="202378at2157"/>
<name>M1XSA7_NATM8</name>
<evidence type="ECO:0000313" key="1">
    <source>
        <dbReference type="EMBL" id="CCQ37192.1"/>
    </source>
</evidence>
<dbReference type="Pfam" id="PF19137">
    <property type="entry name" value="DUF5820"/>
    <property type="match status" value="1"/>
</dbReference>
<dbReference type="GeneID" id="14651670"/>
<accession>M1XSA7</accession>
<keyword evidence="2" id="KW-1185">Reference proteome</keyword>
<dbReference type="HOGENOM" id="CLU_1754671_0_0_2"/>
<dbReference type="InterPro" id="IPR043858">
    <property type="entry name" value="DUF5820"/>
</dbReference>
<evidence type="ECO:0000313" key="2">
    <source>
        <dbReference type="Proteomes" id="UP000011867"/>
    </source>
</evidence>
<dbReference type="EMBL" id="HF582854">
    <property type="protein sequence ID" value="CCQ37192.1"/>
    <property type="molecule type" value="Genomic_DNA"/>
</dbReference>
<dbReference type="AlphaFoldDB" id="M1XSA7"/>